<dbReference type="InterPro" id="IPR002018">
    <property type="entry name" value="CarbesteraseB"/>
</dbReference>
<keyword evidence="5" id="KW-0472">Membrane</keyword>
<evidence type="ECO:0000313" key="7">
    <source>
        <dbReference type="EMBL" id="CDW45558.1"/>
    </source>
</evidence>
<keyword evidence="4" id="KW-0325">Glycoprotein</keyword>
<keyword evidence="5" id="KW-0812">Transmembrane</keyword>
<dbReference type="Pfam" id="PF00135">
    <property type="entry name" value="COesterase"/>
    <property type="match status" value="2"/>
</dbReference>
<evidence type="ECO:0000256" key="1">
    <source>
        <dbReference type="ARBA" id="ARBA00005964"/>
    </source>
</evidence>
<dbReference type="InterPro" id="IPR029058">
    <property type="entry name" value="AB_hydrolase_fold"/>
</dbReference>
<keyword evidence="5" id="KW-1133">Transmembrane helix</keyword>
<dbReference type="SUPFAM" id="SSF53474">
    <property type="entry name" value="alpha/beta-Hydrolases"/>
    <property type="match status" value="1"/>
</dbReference>
<evidence type="ECO:0000256" key="3">
    <source>
        <dbReference type="ARBA" id="ARBA00022801"/>
    </source>
</evidence>
<comment type="similarity">
    <text evidence="1">Belongs to the type-B carboxylesterase/lipase family.</text>
</comment>
<organism evidence="7">
    <name type="scientific">Lepeophtheirus salmonis</name>
    <name type="common">Salmon louse</name>
    <name type="synonym">Caligus salmonis</name>
    <dbReference type="NCBI Taxonomy" id="72036"/>
    <lineage>
        <taxon>Eukaryota</taxon>
        <taxon>Metazoa</taxon>
        <taxon>Ecdysozoa</taxon>
        <taxon>Arthropoda</taxon>
        <taxon>Crustacea</taxon>
        <taxon>Multicrustacea</taxon>
        <taxon>Hexanauplia</taxon>
        <taxon>Copepoda</taxon>
        <taxon>Siphonostomatoida</taxon>
        <taxon>Caligidae</taxon>
        <taxon>Lepeophtheirus</taxon>
    </lineage>
</organism>
<sequence>FDKRRFLFSFNLHFKKAIQSFKSIMNWGKVCGFVIFLEIAVLLALIIVFISTPSPESHSSESESEVDVLKVELPSPYGFLKGKLKYTKGTNKRSKKMYRVFRNIPYALPITKENRFGQSKAFPDDHPPLGTKEVPYDASKTGPLCPQGEINPDNINEIMGKNNIELIKYIMGLFTSRTNRQIRIDEHEILALVSKLFNLDHLHLENMTLSETTRAWLDVDFGMSEDCLHLTISTPVKPPPKESKGYPVMFFIHGGGFSSGTHLHNEADRLGDAADVIVVAINYRVGILGFLCLDSDESAGNQGMLDILLALEWVQKYIEYFGGDKERVTIFGESAGSATIGHLLLSPSTRERNLFKYGIGQSGSAISPWAFDKEPRRSGYEFAERLGCKTSNGNEDDDSIVKCLRKFESWELATEFSLLTSDRRKRMDLGFGGTSPCAQTKGKKVFYGPKDDPLEILHKGEYNTKIPILFGNNLYEGIYAYNLVYNTFLKPNNLTNKKPESKNYLKYDFLDDIHRAVNFKEGYSLEDIIIRDYFGEDTDMSNLKATTPGLIDYIGMHLLKASTYYMMSKHVDNNGEAFWYSFEHPSNKSMCHLLAMLSEAPDVGKYGACHADELMYMFDYEIPLVLCDIQEFINNAVDYISCCDFNFDCIIKELQKNHSECLYGYLTEEEQMVADTITKAWTNFAIHGNPNGPGIPSLPPWSREKQLYLVIDAENKIESDYTKKFITSDRNPASEKRSHSQH</sequence>
<dbReference type="PANTHER" id="PTHR43142">
    <property type="entry name" value="CARBOXYLIC ESTER HYDROLASE"/>
    <property type="match status" value="1"/>
</dbReference>
<evidence type="ECO:0000256" key="5">
    <source>
        <dbReference type="SAM" id="Phobius"/>
    </source>
</evidence>
<name>A0A0K2V4T9_LEPSM</name>
<feature type="domain" description="Carboxylesterase type B" evidence="6">
    <location>
        <begin position="666"/>
        <end position="723"/>
    </location>
</feature>
<accession>A0A0K2V4T9</accession>
<proteinExistence type="inferred from homology"/>
<keyword evidence="2" id="KW-0719">Serine esterase</keyword>
<protein>
    <recommendedName>
        <fullName evidence="6">Carboxylesterase type B domain-containing protein</fullName>
    </recommendedName>
</protein>
<keyword evidence="3" id="KW-0378">Hydrolase</keyword>
<feature type="transmembrane region" description="Helical" evidence="5">
    <location>
        <begin position="30"/>
        <end position="50"/>
    </location>
</feature>
<dbReference type="InterPro" id="IPR019826">
    <property type="entry name" value="Carboxylesterase_B_AS"/>
</dbReference>
<dbReference type="PANTHER" id="PTHR43142:SF1">
    <property type="entry name" value="CARBOXYLIC ESTER HYDROLASE"/>
    <property type="match status" value="1"/>
</dbReference>
<feature type="non-terminal residue" evidence="7">
    <location>
        <position position="1"/>
    </location>
</feature>
<dbReference type="EMBL" id="HACA01028197">
    <property type="protein sequence ID" value="CDW45558.1"/>
    <property type="molecule type" value="Transcribed_RNA"/>
</dbReference>
<dbReference type="PROSITE" id="PS00122">
    <property type="entry name" value="CARBOXYLESTERASE_B_1"/>
    <property type="match status" value="1"/>
</dbReference>
<dbReference type="OrthoDB" id="3200163at2759"/>
<evidence type="ECO:0000259" key="6">
    <source>
        <dbReference type="Pfam" id="PF00135"/>
    </source>
</evidence>
<reference evidence="7" key="1">
    <citation type="submission" date="2014-05" db="EMBL/GenBank/DDBJ databases">
        <authorList>
            <person name="Chronopoulou M."/>
        </authorList>
    </citation>
    <scope>NUCLEOTIDE SEQUENCE</scope>
    <source>
        <tissue evidence="7">Whole organism</tissue>
    </source>
</reference>
<evidence type="ECO:0000256" key="4">
    <source>
        <dbReference type="ARBA" id="ARBA00023180"/>
    </source>
</evidence>
<dbReference type="AlphaFoldDB" id="A0A0K2V4T9"/>
<feature type="domain" description="Carboxylesterase type B" evidence="6">
    <location>
        <begin position="76"/>
        <end position="621"/>
    </location>
</feature>
<evidence type="ECO:0000256" key="2">
    <source>
        <dbReference type="ARBA" id="ARBA00022487"/>
    </source>
</evidence>
<dbReference type="GO" id="GO:0052689">
    <property type="term" value="F:carboxylic ester hydrolase activity"/>
    <property type="evidence" value="ECO:0007669"/>
    <property type="project" value="UniProtKB-KW"/>
</dbReference>
<dbReference type="ESTHER" id="lepsm-a0a0k2v4t9">
    <property type="family name" value="Carb_B_Arthropoda"/>
</dbReference>
<dbReference type="Gene3D" id="3.40.50.1820">
    <property type="entry name" value="alpha/beta hydrolase"/>
    <property type="match status" value="1"/>
</dbReference>